<dbReference type="EMBL" id="JAFNEN010000299">
    <property type="protein sequence ID" value="KAG8186509.1"/>
    <property type="molecule type" value="Genomic_DNA"/>
</dbReference>
<dbReference type="GO" id="GO:0016042">
    <property type="term" value="P:lipid catabolic process"/>
    <property type="evidence" value="ECO:0007669"/>
    <property type="project" value="TreeGrafter"/>
</dbReference>
<feature type="binding site" evidence="4">
    <location>
        <position position="237"/>
    </location>
    <ligand>
        <name>Ca(2+)</name>
        <dbReference type="ChEBI" id="CHEBI:29108"/>
    </ligand>
</feature>
<evidence type="ECO:0000313" key="8">
    <source>
        <dbReference type="Proteomes" id="UP000827092"/>
    </source>
</evidence>
<feature type="binding site" evidence="4">
    <location>
        <position position="240"/>
    </location>
    <ligand>
        <name>Ca(2+)</name>
        <dbReference type="ChEBI" id="CHEBI:29108"/>
    </ligand>
</feature>
<dbReference type="InterPro" id="IPR036392">
    <property type="entry name" value="PLAT/LH2_dom_sf"/>
</dbReference>
<name>A0AAV6UQP8_9ARAC</name>
<keyword evidence="3" id="KW-0964">Secreted</keyword>
<dbReference type="InterPro" id="IPR000734">
    <property type="entry name" value="TAG_lipase"/>
</dbReference>
<dbReference type="PANTHER" id="PTHR11610:SF173">
    <property type="entry name" value="LIPASE DOMAIN-CONTAINING PROTEIN-RELATED"/>
    <property type="match status" value="1"/>
</dbReference>
<dbReference type="InterPro" id="IPR013818">
    <property type="entry name" value="Lipase"/>
</dbReference>
<proteinExistence type="inferred from homology"/>
<evidence type="ECO:0000313" key="7">
    <source>
        <dbReference type="EMBL" id="KAG8186509.1"/>
    </source>
</evidence>
<feature type="binding site" evidence="4">
    <location>
        <position position="245"/>
    </location>
    <ligand>
        <name>Ca(2+)</name>
        <dbReference type="ChEBI" id="CHEBI:29108"/>
    </ligand>
</feature>
<protein>
    <recommendedName>
        <fullName evidence="6">Lipase domain-containing protein</fullName>
    </recommendedName>
</protein>
<dbReference type="InterPro" id="IPR029058">
    <property type="entry name" value="AB_hydrolase_fold"/>
</dbReference>
<keyword evidence="8" id="KW-1185">Reference proteome</keyword>
<evidence type="ECO:0000256" key="3">
    <source>
        <dbReference type="ARBA" id="ARBA00022525"/>
    </source>
</evidence>
<evidence type="ECO:0000259" key="6">
    <source>
        <dbReference type="Pfam" id="PF00151"/>
    </source>
</evidence>
<dbReference type="PRINTS" id="PR00821">
    <property type="entry name" value="TAGLIPASE"/>
</dbReference>
<accession>A0AAV6UQP8</accession>
<evidence type="ECO:0000256" key="5">
    <source>
        <dbReference type="RuleBase" id="RU004262"/>
    </source>
</evidence>
<dbReference type="PANTHER" id="PTHR11610">
    <property type="entry name" value="LIPASE"/>
    <property type="match status" value="1"/>
</dbReference>
<dbReference type="InterPro" id="IPR016272">
    <property type="entry name" value="Lipase_LIPH"/>
</dbReference>
<evidence type="ECO:0000256" key="2">
    <source>
        <dbReference type="ARBA" id="ARBA00010701"/>
    </source>
</evidence>
<dbReference type="GO" id="GO:0016298">
    <property type="term" value="F:lipase activity"/>
    <property type="evidence" value="ECO:0007669"/>
    <property type="project" value="InterPro"/>
</dbReference>
<feature type="domain" description="Lipase" evidence="6">
    <location>
        <begin position="49"/>
        <end position="368"/>
    </location>
</feature>
<dbReference type="SUPFAM" id="SSF53474">
    <property type="entry name" value="alpha/beta-Hydrolases"/>
    <property type="match status" value="1"/>
</dbReference>
<keyword evidence="4" id="KW-0106">Calcium</keyword>
<dbReference type="Gene3D" id="3.40.50.1820">
    <property type="entry name" value="alpha/beta hydrolase"/>
    <property type="match status" value="1"/>
</dbReference>
<dbReference type="GO" id="GO:0005615">
    <property type="term" value="C:extracellular space"/>
    <property type="evidence" value="ECO:0007669"/>
    <property type="project" value="TreeGrafter"/>
</dbReference>
<dbReference type="Proteomes" id="UP000827092">
    <property type="component" value="Unassembled WGS sequence"/>
</dbReference>
<dbReference type="GO" id="GO:0046872">
    <property type="term" value="F:metal ion binding"/>
    <property type="evidence" value="ECO:0007669"/>
    <property type="project" value="UniProtKB-KW"/>
</dbReference>
<dbReference type="AlphaFoldDB" id="A0AAV6UQP8"/>
<comment type="similarity">
    <text evidence="2 5">Belongs to the AB hydrolase superfamily. Lipase family.</text>
</comment>
<reference evidence="7 8" key="1">
    <citation type="journal article" date="2022" name="Nat. Ecol. Evol.">
        <title>A masculinizing supergene underlies an exaggerated male reproductive morph in a spider.</title>
        <authorList>
            <person name="Hendrickx F."/>
            <person name="De Corte Z."/>
            <person name="Sonet G."/>
            <person name="Van Belleghem S.M."/>
            <person name="Kostlbacher S."/>
            <person name="Vangestel C."/>
        </authorList>
    </citation>
    <scope>NUCLEOTIDE SEQUENCE [LARGE SCALE GENOMIC DNA]</scope>
    <source>
        <strain evidence="7">W744_W776</strain>
    </source>
</reference>
<dbReference type="SUPFAM" id="SSF49723">
    <property type="entry name" value="Lipase/lipooxygenase domain (PLAT/LH2 domain)"/>
    <property type="match status" value="1"/>
</dbReference>
<keyword evidence="4" id="KW-0479">Metal-binding</keyword>
<dbReference type="CDD" id="cd00707">
    <property type="entry name" value="Pancreat_lipase_like"/>
    <property type="match status" value="1"/>
</dbReference>
<comment type="caution">
    <text evidence="7">The sequence shown here is derived from an EMBL/GenBank/DDBJ whole genome shotgun (WGS) entry which is preliminary data.</text>
</comment>
<dbReference type="GO" id="GO:0052689">
    <property type="term" value="F:carboxylic ester hydrolase activity"/>
    <property type="evidence" value="ECO:0007669"/>
    <property type="project" value="InterPro"/>
</dbReference>
<evidence type="ECO:0000256" key="1">
    <source>
        <dbReference type="ARBA" id="ARBA00004613"/>
    </source>
</evidence>
<sequence>MWWSVLLVVAAAEAIEEYGDFYTTYEDFDLDVRGPCNDGLWHLTKMGDEVCIKELGCFKLTKDFYHPQYRPCNVLPEPRSLIHTRFVLFTRSSVHKGKFLHADNMATITDSGFNATHQTKFIVHGFHENPLNDAWVIIMMKEFLNQNDTNVVIVDWSRGSQSPYIQAVANARIVGAEIARMVNALKKFGNLTASNLHIIGHGLGAHVAGYAGQSILPMVSRITGLDPAYKFFCNMPENVRLDSGDADFVDVIHTELKNYDSGHGRCHKLGHVDFFPNDQTVASHRHYEVIGEHPRAASLFISSIRNRTCKMVGFWCRSYKAFQRGECGDCGTDGSRCAPMGLRADQYAPFKASNFSSMYLVTGAYPNFCVYEYRVRMVLENTDLGLENHSKSGNLLLLLRGDRKPLFVPLRFYSMHNGQEYTFLVTSTVNIGEVQNVTVRWEEPGAYDERWLKGETVWHFRDSNVNIERINVTRLNFEPSPQVRGPTEMQFCKTGSGNDPGWTTYNPECNQR</sequence>
<feature type="binding site" evidence="4">
    <location>
        <position position="242"/>
    </location>
    <ligand>
        <name>Ca(2+)</name>
        <dbReference type="ChEBI" id="CHEBI:29108"/>
    </ligand>
</feature>
<dbReference type="Gene3D" id="2.60.60.20">
    <property type="entry name" value="PLAT/LH2 domain"/>
    <property type="match status" value="1"/>
</dbReference>
<dbReference type="InterPro" id="IPR033906">
    <property type="entry name" value="Lipase_N"/>
</dbReference>
<dbReference type="Pfam" id="PF00151">
    <property type="entry name" value="Lipase"/>
    <property type="match status" value="1"/>
</dbReference>
<dbReference type="PIRSF" id="PIRSF000865">
    <property type="entry name" value="Lipoprotein_lipase_LIPH"/>
    <property type="match status" value="1"/>
</dbReference>
<evidence type="ECO:0000256" key="4">
    <source>
        <dbReference type="PIRSR" id="PIRSR000865-2"/>
    </source>
</evidence>
<organism evidence="7 8">
    <name type="scientific">Oedothorax gibbosus</name>
    <dbReference type="NCBI Taxonomy" id="931172"/>
    <lineage>
        <taxon>Eukaryota</taxon>
        <taxon>Metazoa</taxon>
        <taxon>Ecdysozoa</taxon>
        <taxon>Arthropoda</taxon>
        <taxon>Chelicerata</taxon>
        <taxon>Arachnida</taxon>
        <taxon>Araneae</taxon>
        <taxon>Araneomorphae</taxon>
        <taxon>Entelegynae</taxon>
        <taxon>Araneoidea</taxon>
        <taxon>Linyphiidae</taxon>
        <taxon>Erigoninae</taxon>
        <taxon>Oedothorax</taxon>
    </lineage>
</organism>
<gene>
    <name evidence="7" type="ORF">JTE90_004838</name>
</gene>
<comment type="subcellular location">
    <subcellularLocation>
        <location evidence="1">Secreted</location>
    </subcellularLocation>
</comment>